<protein>
    <recommendedName>
        <fullName evidence="12">UDP-N-acetylglucosamine 1-carboxyvinyltransferase</fullName>
        <ecNumber evidence="11">2.5.1.7</ecNumber>
    </recommendedName>
    <alternativeName>
        <fullName evidence="13">Enoylpyruvate transferase</fullName>
    </alternativeName>
    <alternativeName>
        <fullName evidence="14">UDP-N-acetylglucosamine enolpyruvyl transferase</fullName>
    </alternativeName>
</protein>
<dbReference type="InterPro" id="IPR050068">
    <property type="entry name" value="MurA_subfamily"/>
</dbReference>
<evidence type="ECO:0000256" key="5">
    <source>
        <dbReference type="ARBA" id="ARBA00022679"/>
    </source>
</evidence>
<keyword evidence="5 17" id="KW-0808">Transferase</keyword>
<keyword evidence="4" id="KW-0132">Cell division</keyword>
<comment type="similarity">
    <text evidence="10">Belongs to the EPSP synthase family. MurA subfamily.</text>
</comment>
<evidence type="ECO:0000256" key="13">
    <source>
        <dbReference type="ARBA" id="ARBA00042443"/>
    </source>
</evidence>
<evidence type="ECO:0000256" key="2">
    <source>
        <dbReference type="ARBA" id="ARBA00004752"/>
    </source>
</evidence>
<keyword evidence="6" id="KW-0133">Cell shape</keyword>
<organism evidence="17">
    <name type="scientific">seawater metagenome</name>
    <dbReference type="NCBI Taxonomy" id="1561972"/>
    <lineage>
        <taxon>unclassified sequences</taxon>
        <taxon>metagenomes</taxon>
        <taxon>ecological metagenomes</taxon>
    </lineage>
</organism>
<keyword evidence="3" id="KW-0963">Cytoplasm</keyword>
<dbReference type="EMBL" id="CABVLZ010000014">
    <property type="protein sequence ID" value="VVU95826.1"/>
    <property type="molecule type" value="Genomic_DNA"/>
</dbReference>
<dbReference type="Pfam" id="PF00275">
    <property type="entry name" value="EPSP_synthase"/>
    <property type="match status" value="1"/>
</dbReference>
<keyword evidence="9" id="KW-0961">Cell wall biogenesis/degradation</keyword>
<comment type="catalytic activity">
    <reaction evidence="15">
        <text>phosphoenolpyruvate + UDP-N-acetyl-alpha-D-glucosamine = UDP-N-acetyl-3-O-(1-carboxyvinyl)-alpha-D-glucosamine + phosphate</text>
        <dbReference type="Rhea" id="RHEA:18681"/>
        <dbReference type="ChEBI" id="CHEBI:43474"/>
        <dbReference type="ChEBI" id="CHEBI:57705"/>
        <dbReference type="ChEBI" id="CHEBI:58702"/>
        <dbReference type="ChEBI" id="CHEBI:68483"/>
        <dbReference type="EC" id="2.5.1.7"/>
    </reaction>
</comment>
<dbReference type="GO" id="GO:0008760">
    <property type="term" value="F:UDP-N-acetylglucosamine 1-carboxyvinyltransferase activity"/>
    <property type="evidence" value="ECO:0007669"/>
    <property type="project" value="UniProtKB-EC"/>
</dbReference>
<comment type="pathway">
    <text evidence="2">Cell wall biogenesis; peptidoglycan biosynthesis.</text>
</comment>
<dbReference type="GO" id="GO:0071555">
    <property type="term" value="P:cell wall organization"/>
    <property type="evidence" value="ECO:0007669"/>
    <property type="project" value="UniProtKB-KW"/>
</dbReference>
<comment type="subcellular location">
    <subcellularLocation>
        <location evidence="1">Cytoplasm</location>
    </subcellularLocation>
</comment>
<evidence type="ECO:0000256" key="3">
    <source>
        <dbReference type="ARBA" id="ARBA00022490"/>
    </source>
</evidence>
<evidence type="ECO:0000256" key="10">
    <source>
        <dbReference type="ARBA" id="ARBA00038367"/>
    </source>
</evidence>
<sequence length="429" mass="48584">MEINIPGAKNSILPLLVIPCLIRGTLKYSNIPKISDVETMYDILKILNININIKNDSATFNSCNIKIPLLISYESNIRSSYYFFSVLSHFKTKIIHPFFSGCKIGNRSIELHEQFFHKLGVEIIRKKNGYLIDSTNFKENYSLSFKFDTVSIGATINAILLSIIGEGEIILKNCSQDLYVNEVITVLRKLGGIINIHNREIRIIRQKVLGIPIKYNIENDPIISGTSIIFAALSDKNISIKGINKKWLGEFDNIINNIGIIIKNNKIECQEKLNPFNVCTNNYPGLYTDLMPFIFILGSQIGGSYIEDKIFSNRFEFAEELKKIGIKFERVNKKVIISKSIFTFNETVITLNCPDLRGGAAILLASCLCIRDNPDKQIILNNYQYIQRGYSNIKSLIDCFDVKLSMINSNQAQFSSSLKPINLHSGIRV</sequence>
<evidence type="ECO:0000256" key="15">
    <source>
        <dbReference type="ARBA" id="ARBA00047527"/>
    </source>
</evidence>
<evidence type="ECO:0000256" key="1">
    <source>
        <dbReference type="ARBA" id="ARBA00004496"/>
    </source>
</evidence>
<feature type="domain" description="Enolpyruvate transferase" evidence="16">
    <location>
        <begin position="2"/>
        <end position="393"/>
    </location>
</feature>
<reference evidence="17" key="1">
    <citation type="submission" date="2019-09" db="EMBL/GenBank/DDBJ databases">
        <authorList>
            <person name="Needham M D."/>
        </authorList>
    </citation>
    <scope>NUCLEOTIDE SEQUENCE</scope>
</reference>
<evidence type="ECO:0000256" key="4">
    <source>
        <dbReference type="ARBA" id="ARBA00022618"/>
    </source>
</evidence>
<name>A0A5E8CKS3_9ZZZZ</name>
<dbReference type="Gene3D" id="3.65.10.10">
    <property type="entry name" value="Enolpyruvate transferase domain"/>
    <property type="match status" value="2"/>
</dbReference>
<dbReference type="InterPro" id="IPR013792">
    <property type="entry name" value="RNA3'P_cycl/enolpyr_Trfase_a/b"/>
</dbReference>
<gene>
    <name evidence="17" type="ORF">CPAV1605_1615</name>
</gene>
<dbReference type="GO" id="GO:0009252">
    <property type="term" value="P:peptidoglycan biosynthetic process"/>
    <property type="evidence" value="ECO:0007669"/>
    <property type="project" value="UniProtKB-KW"/>
</dbReference>
<evidence type="ECO:0000259" key="16">
    <source>
        <dbReference type="Pfam" id="PF00275"/>
    </source>
</evidence>
<evidence type="ECO:0000256" key="9">
    <source>
        <dbReference type="ARBA" id="ARBA00023316"/>
    </source>
</evidence>
<evidence type="ECO:0000256" key="14">
    <source>
        <dbReference type="ARBA" id="ARBA00042842"/>
    </source>
</evidence>
<dbReference type="GO" id="GO:0005737">
    <property type="term" value="C:cytoplasm"/>
    <property type="evidence" value="ECO:0007669"/>
    <property type="project" value="UniProtKB-SubCell"/>
</dbReference>
<accession>A0A5E8CKS3</accession>
<dbReference type="GO" id="GO:0008360">
    <property type="term" value="P:regulation of cell shape"/>
    <property type="evidence" value="ECO:0007669"/>
    <property type="project" value="UniProtKB-KW"/>
</dbReference>
<evidence type="ECO:0000256" key="12">
    <source>
        <dbReference type="ARBA" id="ARBA00039754"/>
    </source>
</evidence>
<dbReference type="SUPFAM" id="SSF55205">
    <property type="entry name" value="EPT/RTPC-like"/>
    <property type="match status" value="1"/>
</dbReference>
<dbReference type="PANTHER" id="PTHR43783">
    <property type="entry name" value="UDP-N-ACETYLGLUCOSAMINE 1-CARBOXYVINYLTRANSFERASE"/>
    <property type="match status" value="1"/>
</dbReference>
<dbReference type="AlphaFoldDB" id="A0A5E8CKS3"/>
<proteinExistence type="inferred from homology"/>
<evidence type="ECO:0000256" key="7">
    <source>
        <dbReference type="ARBA" id="ARBA00022984"/>
    </source>
</evidence>
<keyword evidence="7" id="KW-0573">Peptidoglycan synthesis</keyword>
<evidence type="ECO:0000313" key="17">
    <source>
        <dbReference type="EMBL" id="VVU95826.1"/>
    </source>
</evidence>
<dbReference type="EC" id="2.5.1.7" evidence="11"/>
<dbReference type="GO" id="GO:0051301">
    <property type="term" value="P:cell division"/>
    <property type="evidence" value="ECO:0007669"/>
    <property type="project" value="UniProtKB-KW"/>
</dbReference>
<evidence type="ECO:0000256" key="6">
    <source>
        <dbReference type="ARBA" id="ARBA00022960"/>
    </source>
</evidence>
<evidence type="ECO:0000256" key="8">
    <source>
        <dbReference type="ARBA" id="ARBA00023306"/>
    </source>
</evidence>
<dbReference type="InterPro" id="IPR036968">
    <property type="entry name" value="Enolpyruvate_Tfrase_sf"/>
</dbReference>
<dbReference type="InterPro" id="IPR001986">
    <property type="entry name" value="Enolpyruvate_Tfrase_dom"/>
</dbReference>
<evidence type="ECO:0000256" key="11">
    <source>
        <dbReference type="ARBA" id="ARBA00039108"/>
    </source>
</evidence>
<dbReference type="PANTHER" id="PTHR43783:SF1">
    <property type="entry name" value="UDP-N-ACETYLGLUCOSAMINE 1-CARBOXYVINYLTRANSFERASE"/>
    <property type="match status" value="1"/>
</dbReference>
<keyword evidence="8" id="KW-0131">Cell cycle</keyword>